<dbReference type="SUPFAM" id="SSF48452">
    <property type="entry name" value="TPR-like"/>
    <property type="match status" value="1"/>
</dbReference>
<dbReference type="PRINTS" id="PR00364">
    <property type="entry name" value="DISEASERSIST"/>
</dbReference>
<dbReference type="InterPro" id="IPR049945">
    <property type="entry name" value="AAA_22"/>
</dbReference>
<dbReference type="GO" id="GO:0016887">
    <property type="term" value="F:ATP hydrolysis activity"/>
    <property type="evidence" value="ECO:0007669"/>
    <property type="project" value="InterPro"/>
</dbReference>
<dbReference type="Pfam" id="PF13401">
    <property type="entry name" value="AAA_22"/>
    <property type="match status" value="1"/>
</dbReference>
<reference evidence="2 3" key="1">
    <citation type="journal article" date="2014" name="Genome Announc.">
        <title>Draft Genome Sequence of the Antitrypanosomally Active Sponge-Associated Bacterium Actinokineospora sp. Strain EG49.</title>
        <authorList>
            <person name="Harjes J."/>
            <person name="Ryu T."/>
            <person name="Abdelmohsen U.R."/>
            <person name="Moitinho-Silva L."/>
            <person name="Horn H."/>
            <person name="Ravasi T."/>
            <person name="Hentschel U."/>
        </authorList>
    </citation>
    <scope>NUCLEOTIDE SEQUENCE [LARGE SCALE GENOMIC DNA]</scope>
    <source>
        <strain evidence="2 3">EG49</strain>
    </source>
</reference>
<proteinExistence type="predicted"/>
<protein>
    <submittedName>
        <fullName evidence="2">DNA-binding response regulator, LuxR family</fullName>
    </submittedName>
</protein>
<dbReference type="AlphaFoldDB" id="W7IIY4"/>
<dbReference type="PATRIC" id="fig|909613.9.peg.3994"/>
<name>W7IIY4_9PSEU</name>
<dbReference type="GO" id="GO:0003677">
    <property type="term" value="F:DNA binding"/>
    <property type="evidence" value="ECO:0007669"/>
    <property type="project" value="UniProtKB-KW"/>
</dbReference>
<dbReference type="InterPro" id="IPR011990">
    <property type="entry name" value="TPR-like_helical_dom_sf"/>
</dbReference>
<dbReference type="Pfam" id="PF25872">
    <property type="entry name" value="HTH_77"/>
    <property type="match status" value="1"/>
</dbReference>
<dbReference type="GO" id="GO:0006355">
    <property type="term" value="P:regulation of DNA-templated transcription"/>
    <property type="evidence" value="ECO:0007669"/>
    <property type="project" value="InterPro"/>
</dbReference>
<dbReference type="SUPFAM" id="SSF46894">
    <property type="entry name" value="C-terminal effector domain of the bipartite response regulators"/>
    <property type="match status" value="1"/>
</dbReference>
<keyword evidence="3" id="KW-1185">Reference proteome</keyword>
<dbReference type="SMART" id="SM00421">
    <property type="entry name" value="HTH_LUXR"/>
    <property type="match status" value="1"/>
</dbReference>
<feature type="domain" description="HTH luxR-type" evidence="1">
    <location>
        <begin position="669"/>
        <end position="734"/>
    </location>
</feature>
<dbReference type="PROSITE" id="PS50043">
    <property type="entry name" value="HTH_LUXR_2"/>
    <property type="match status" value="1"/>
</dbReference>
<dbReference type="PRINTS" id="PR00038">
    <property type="entry name" value="HTHLUXR"/>
</dbReference>
<comment type="caution">
    <text evidence="2">The sequence shown here is derived from an EMBL/GenBank/DDBJ whole genome shotgun (WGS) entry which is preliminary data.</text>
</comment>
<dbReference type="Gene3D" id="1.10.10.10">
    <property type="entry name" value="Winged helix-like DNA-binding domain superfamily/Winged helix DNA-binding domain"/>
    <property type="match status" value="1"/>
</dbReference>
<dbReference type="eggNOG" id="COG2197">
    <property type="taxonomic scope" value="Bacteria"/>
</dbReference>
<evidence type="ECO:0000259" key="1">
    <source>
        <dbReference type="PROSITE" id="PS50043"/>
    </source>
</evidence>
<evidence type="ECO:0000313" key="2">
    <source>
        <dbReference type="EMBL" id="EWC60710.1"/>
    </source>
</evidence>
<dbReference type="EMBL" id="AYXG01000147">
    <property type="protein sequence ID" value="EWC60710.1"/>
    <property type="molecule type" value="Genomic_DNA"/>
</dbReference>
<dbReference type="InterPro" id="IPR000792">
    <property type="entry name" value="Tscrpt_reg_LuxR_C"/>
</dbReference>
<dbReference type="PANTHER" id="PTHR47691">
    <property type="entry name" value="REGULATOR-RELATED"/>
    <property type="match status" value="1"/>
</dbReference>
<dbReference type="eggNOG" id="COG3903">
    <property type="taxonomic scope" value="Bacteria"/>
</dbReference>
<dbReference type="STRING" id="909613.UO65_3993"/>
<dbReference type="InterPro" id="IPR058852">
    <property type="entry name" value="HTH_77"/>
</dbReference>
<dbReference type="Pfam" id="PF00196">
    <property type="entry name" value="GerE"/>
    <property type="match status" value="1"/>
</dbReference>
<dbReference type="Gene3D" id="3.40.50.300">
    <property type="entry name" value="P-loop containing nucleotide triphosphate hydrolases"/>
    <property type="match status" value="1"/>
</dbReference>
<sequence length="734" mass="77917">MPPVELTSFLGRAAETAAVRRLLDEARLVTLTGPGGVGKTRLALAVARSDDPVFVALADVRDPDLLPAAVAGAFGLHDRPGQDATRTVLHHLAGSDVLLLLDNCEHLVDAAARFAHAVLATCPGVVVLATGRQSLGVPGERVFPVPPLPVPAEPGTADPQAHDPLSCDPLSYDGVRLFVDRADRGFALTADNAADVARLCARLDGLPLAIELAAARVRSLAPRQILDRLDHRLLTSTTRGVPDRQHTLRATIEWSHDLCTGAERALWARVSVFAGSFDLPAAAAVCADLGTEATVLGLLDGLLDKSVLLREDTGGDVRYRMLETLREFGREELEAAGELSAVSRRHRDVYDRLTAAAEADWAGPRQARWVAALRAEHANLRAALEWSLTEPGEAPVALRMAARVEEYWTLRGSVSELRRWLDRALTAVPGSGPERAHAAGVAALAALWHHDTATTAARLAEAGDTDFAAFVRSLAAMLGGDFAEAGRRAAAVVERVGDDVRRAMHPMFILGVCSAVGGDLDGGRRVLHRAVALADDAFHLSMAHYGTAVVEVLHGDVAAAERACRAGLRADAGIHNLFGSAHHVEALAWVAVRSGAPERAAELFGAAATLWELVGVSPRRAASLAGPHTAHVAEATAALGEQRFATAHAHGHALPVDEVRPFALGESAPPRLAGTLTRREAQVAELVAEGLTNREIAAELVISTRTADTHVQRILAKLGLRNRTQVTTWARTHT</sequence>
<dbReference type="CDD" id="cd06170">
    <property type="entry name" value="LuxR_C_like"/>
    <property type="match status" value="1"/>
</dbReference>
<gene>
    <name evidence="2" type="ORF">UO65_3993</name>
</gene>
<dbReference type="PANTHER" id="PTHR47691:SF3">
    <property type="entry name" value="HTH-TYPE TRANSCRIPTIONAL REGULATOR RV0890C-RELATED"/>
    <property type="match status" value="1"/>
</dbReference>
<dbReference type="RefSeq" id="WP_035284689.1">
    <property type="nucleotide sequence ID" value="NZ_AYXG01000147.1"/>
</dbReference>
<accession>A0A8E2X6D4</accession>
<keyword evidence="2" id="KW-0238">DNA-binding</keyword>
<dbReference type="OrthoDB" id="9812579at2"/>
<evidence type="ECO:0000313" key="3">
    <source>
        <dbReference type="Proteomes" id="UP000019277"/>
    </source>
</evidence>
<dbReference type="InterPro" id="IPR027417">
    <property type="entry name" value="P-loop_NTPase"/>
</dbReference>
<dbReference type="Proteomes" id="UP000019277">
    <property type="component" value="Unassembled WGS sequence"/>
</dbReference>
<accession>W7IIY4</accession>
<dbReference type="InterPro" id="IPR016032">
    <property type="entry name" value="Sig_transdc_resp-reg_C-effctor"/>
</dbReference>
<dbReference type="SUPFAM" id="SSF52540">
    <property type="entry name" value="P-loop containing nucleoside triphosphate hydrolases"/>
    <property type="match status" value="1"/>
</dbReference>
<organism evidence="2 3">
    <name type="scientific">Actinokineospora spheciospongiae</name>
    <dbReference type="NCBI Taxonomy" id="909613"/>
    <lineage>
        <taxon>Bacteria</taxon>
        <taxon>Bacillati</taxon>
        <taxon>Actinomycetota</taxon>
        <taxon>Actinomycetes</taxon>
        <taxon>Pseudonocardiales</taxon>
        <taxon>Pseudonocardiaceae</taxon>
        <taxon>Actinokineospora</taxon>
    </lineage>
</organism>
<dbReference type="InterPro" id="IPR036388">
    <property type="entry name" value="WH-like_DNA-bd_sf"/>
</dbReference>